<evidence type="ECO:0000256" key="4">
    <source>
        <dbReference type="ARBA" id="ARBA00022723"/>
    </source>
</evidence>
<evidence type="ECO:0000256" key="6">
    <source>
        <dbReference type="ARBA" id="ARBA00023002"/>
    </source>
</evidence>
<evidence type="ECO:0000313" key="10">
    <source>
        <dbReference type="EMBL" id="EHP46082.1"/>
    </source>
</evidence>
<dbReference type="RefSeq" id="WP_009137595.1">
    <property type="nucleotide sequence ID" value="NZ_JH594597.1"/>
</dbReference>
<dbReference type="SUPFAM" id="SSF54862">
    <property type="entry name" value="4Fe-4S ferredoxins"/>
    <property type="match status" value="1"/>
</dbReference>
<dbReference type="EMBL" id="ADMC01000026">
    <property type="protein sequence ID" value="EHP46082.1"/>
    <property type="molecule type" value="Genomic_DNA"/>
</dbReference>
<organism evidence="10 11">
    <name type="scientific">Odoribacter laneus YIT 12061</name>
    <dbReference type="NCBI Taxonomy" id="742817"/>
    <lineage>
        <taxon>Bacteria</taxon>
        <taxon>Pseudomonadati</taxon>
        <taxon>Bacteroidota</taxon>
        <taxon>Bacteroidia</taxon>
        <taxon>Bacteroidales</taxon>
        <taxon>Odoribacteraceae</taxon>
        <taxon>Odoribacter</taxon>
    </lineage>
</organism>
<proteinExistence type="predicted"/>
<dbReference type="eggNOG" id="COG1600">
    <property type="taxonomic scope" value="Bacteria"/>
</dbReference>
<keyword evidence="3" id="KW-0819">tRNA processing</keyword>
<dbReference type="NCBIfam" id="TIGR00276">
    <property type="entry name" value="tRNA epoxyqueuosine(34) reductase QueG"/>
    <property type="match status" value="1"/>
</dbReference>
<evidence type="ECO:0000256" key="3">
    <source>
        <dbReference type="ARBA" id="ARBA00022694"/>
    </source>
</evidence>
<reference evidence="10 11" key="1">
    <citation type="submission" date="2012-01" db="EMBL/GenBank/DDBJ databases">
        <title>The Genome Sequence of Odoribacter laneus YIT 12061.</title>
        <authorList>
            <consortium name="The Broad Institute Genome Sequencing Platform"/>
            <person name="Earl A."/>
            <person name="Ward D."/>
            <person name="Feldgarden M."/>
            <person name="Gevers D."/>
            <person name="Morotomi M."/>
            <person name="Young S.K."/>
            <person name="Zeng Q."/>
            <person name="Gargeya S."/>
            <person name="Fitzgerald M."/>
            <person name="Haas B."/>
            <person name="Abouelleil A."/>
            <person name="Alvarado L."/>
            <person name="Arachchi H.M."/>
            <person name="Berlin A."/>
            <person name="Chapman S.B."/>
            <person name="Gearin G."/>
            <person name="Goldberg J."/>
            <person name="Griggs A."/>
            <person name="Gujja S."/>
            <person name="Hansen M."/>
            <person name="Heiman D."/>
            <person name="Howarth C."/>
            <person name="Larimer J."/>
            <person name="Lui A."/>
            <person name="MacDonald P.J.P."/>
            <person name="McCowen C."/>
            <person name="Montmayeur A."/>
            <person name="Murphy C."/>
            <person name="Neiman D."/>
            <person name="Pearson M."/>
            <person name="Priest M."/>
            <person name="Roberts A."/>
            <person name="Saif S."/>
            <person name="Shea T."/>
            <person name="Sisk P."/>
            <person name="Stolte C."/>
            <person name="Sykes S."/>
            <person name="Wortman J."/>
            <person name="Nusbaum C."/>
            <person name="Birren B."/>
        </authorList>
    </citation>
    <scope>NUCLEOTIDE SEQUENCE [LARGE SCALE GENOMIC DNA]</scope>
    <source>
        <strain evidence="10 11">YIT 12061</strain>
    </source>
</reference>
<keyword evidence="7" id="KW-0408">Iron</keyword>
<dbReference type="PATRIC" id="fig|742817.3.peg.2622"/>
<evidence type="ECO:0000256" key="7">
    <source>
        <dbReference type="ARBA" id="ARBA00023004"/>
    </source>
</evidence>
<dbReference type="Pfam" id="PF13484">
    <property type="entry name" value="Fer4_16"/>
    <property type="match status" value="1"/>
</dbReference>
<dbReference type="PANTHER" id="PTHR30002:SF4">
    <property type="entry name" value="EPOXYQUEUOSINE REDUCTASE"/>
    <property type="match status" value="1"/>
</dbReference>
<dbReference type="GO" id="GO:0051539">
    <property type="term" value="F:4 iron, 4 sulfur cluster binding"/>
    <property type="evidence" value="ECO:0007669"/>
    <property type="project" value="UniProtKB-KW"/>
</dbReference>
<dbReference type="Pfam" id="PF08331">
    <property type="entry name" value="QueG_DUF1730"/>
    <property type="match status" value="1"/>
</dbReference>
<keyword evidence="5" id="KW-0671">Queuosine biosynthesis</keyword>
<comment type="caution">
    <text evidence="10">The sequence shown here is derived from an EMBL/GenBank/DDBJ whole genome shotgun (WGS) entry which is preliminary data.</text>
</comment>
<protein>
    <submittedName>
        <fullName evidence="10">Putative iron-sulfur cluster-binding protein</fullName>
    </submittedName>
</protein>
<keyword evidence="1" id="KW-0004">4Fe-4S</keyword>
<dbReference type="AlphaFoldDB" id="H1DJL3"/>
<evidence type="ECO:0000256" key="1">
    <source>
        <dbReference type="ARBA" id="ARBA00022485"/>
    </source>
</evidence>
<name>H1DJL3_9BACT</name>
<evidence type="ECO:0000259" key="9">
    <source>
        <dbReference type="PROSITE" id="PS51379"/>
    </source>
</evidence>
<dbReference type="PANTHER" id="PTHR30002">
    <property type="entry name" value="EPOXYQUEUOSINE REDUCTASE"/>
    <property type="match status" value="1"/>
</dbReference>
<sequence length="302" mass="34722">MISDPRGTLKLEDFCRKAATLGFDVIGVAPYEKLGQEIRHLQLWLQKGCQAGMSYMERNVDKREDPRLLVENAHSLIVTLTNYFHPFRQAEGIPVIARYAYGKDYHKIVKEKLEQLKGQIAGRCFVDSAPVLEHEWARRAGLGWVGKNTLLINREKGSFCFIGIIITPEKFDRYHIPFDKNYCGNCNRCIEACPTGALAPYQLDARKCISYHTIENKGEYPEFVKQKAGERIFGCDICQEVCPWNSRAKMHQVAAFLPSPERLNLQKEDWKKMDEFTFARLFKDTPLERTGLARILRNLSDA</sequence>
<dbReference type="PROSITE" id="PS00198">
    <property type="entry name" value="4FE4S_FER_1"/>
    <property type="match status" value="1"/>
</dbReference>
<dbReference type="Gene3D" id="3.30.70.20">
    <property type="match status" value="1"/>
</dbReference>
<keyword evidence="8" id="KW-0411">Iron-sulfur</keyword>
<evidence type="ECO:0000256" key="8">
    <source>
        <dbReference type="ARBA" id="ARBA00023014"/>
    </source>
</evidence>
<dbReference type="InterPro" id="IPR013542">
    <property type="entry name" value="QueG_DUF1730"/>
</dbReference>
<dbReference type="InterPro" id="IPR004453">
    <property type="entry name" value="QueG"/>
</dbReference>
<dbReference type="Proteomes" id="UP000004892">
    <property type="component" value="Unassembled WGS sequence"/>
</dbReference>
<evidence type="ECO:0000313" key="11">
    <source>
        <dbReference type="Proteomes" id="UP000004892"/>
    </source>
</evidence>
<keyword evidence="4" id="KW-0479">Metal-binding</keyword>
<keyword evidence="6" id="KW-0560">Oxidoreductase</keyword>
<dbReference type="GO" id="GO:0052693">
    <property type="term" value="F:epoxyqueuosine reductase activity"/>
    <property type="evidence" value="ECO:0007669"/>
    <property type="project" value="TreeGrafter"/>
</dbReference>
<accession>H1DJL3</accession>
<keyword evidence="11" id="KW-1185">Reference proteome</keyword>
<dbReference type="GO" id="GO:0008616">
    <property type="term" value="P:tRNA queuosine(34) biosynthetic process"/>
    <property type="evidence" value="ECO:0007669"/>
    <property type="project" value="UniProtKB-KW"/>
</dbReference>
<evidence type="ECO:0000256" key="2">
    <source>
        <dbReference type="ARBA" id="ARBA00022490"/>
    </source>
</evidence>
<feature type="domain" description="4Fe-4S ferredoxin-type" evidence="9">
    <location>
        <begin position="174"/>
        <end position="203"/>
    </location>
</feature>
<dbReference type="InterPro" id="IPR017900">
    <property type="entry name" value="4Fe4S_Fe_S_CS"/>
</dbReference>
<dbReference type="HOGENOM" id="CLU_030790_0_0_10"/>
<keyword evidence="2" id="KW-0963">Cytoplasm</keyword>
<gene>
    <name evidence="10" type="ORF">HMPREF9449_02449</name>
</gene>
<dbReference type="GeneID" id="98069987"/>
<dbReference type="InterPro" id="IPR017896">
    <property type="entry name" value="4Fe4S_Fe-S-bd"/>
</dbReference>
<dbReference type="GO" id="GO:0046872">
    <property type="term" value="F:metal ion binding"/>
    <property type="evidence" value="ECO:0007669"/>
    <property type="project" value="UniProtKB-KW"/>
</dbReference>
<evidence type="ECO:0000256" key="5">
    <source>
        <dbReference type="ARBA" id="ARBA00022785"/>
    </source>
</evidence>
<dbReference type="STRING" id="742817.HMPREF9449_02449"/>
<dbReference type="PROSITE" id="PS51379">
    <property type="entry name" value="4FE4S_FER_2"/>
    <property type="match status" value="1"/>
</dbReference>